<evidence type="ECO:0008006" key="8">
    <source>
        <dbReference type="Google" id="ProtNLM"/>
    </source>
</evidence>
<evidence type="ECO:0000256" key="1">
    <source>
        <dbReference type="SAM" id="Phobius"/>
    </source>
</evidence>
<dbReference type="Proteomes" id="UP000663860">
    <property type="component" value="Unassembled WGS sequence"/>
</dbReference>
<dbReference type="EMBL" id="CAJNOG010001513">
    <property type="protein sequence ID" value="CAF1450158.1"/>
    <property type="molecule type" value="Genomic_DNA"/>
</dbReference>
<keyword evidence="1" id="KW-0472">Membrane</keyword>
<evidence type="ECO:0000313" key="5">
    <source>
        <dbReference type="EMBL" id="CAF3505115.1"/>
    </source>
</evidence>
<feature type="transmembrane region" description="Helical" evidence="1">
    <location>
        <begin position="538"/>
        <end position="558"/>
    </location>
</feature>
<keyword evidence="1" id="KW-0812">Transmembrane</keyword>
<feature type="transmembrane region" description="Helical" evidence="1">
    <location>
        <begin position="589"/>
        <end position="609"/>
    </location>
</feature>
<evidence type="ECO:0000256" key="2">
    <source>
        <dbReference type="SAM" id="SignalP"/>
    </source>
</evidence>
<protein>
    <recommendedName>
        <fullName evidence="8">Tyrosine-protein kinase ephrin type A/B receptor-like domain-containing protein</fullName>
    </recommendedName>
</protein>
<name>A0A814P3M9_9BILA</name>
<dbReference type="Proteomes" id="UP000663845">
    <property type="component" value="Unassembled WGS sequence"/>
</dbReference>
<reference evidence="3" key="1">
    <citation type="submission" date="2021-02" db="EMBL/GenBank/DDBJ databases">
        <authorList>
            <person name="Nowell W R."/>
        </authorList>
    </citation>
    <scope>NUCLEOTIDE SEQUENCE</scope>
</reference>
<feature type="chain" id="PRO_5036225483" description="Tyrosine-protein kinase ephrin type A/B receptor-like domain-containing protein" evidence="2">
    <location>
        <begin position="22"/>
        <end position="925"/>
    </location>
</feature>
<sequence>MKFLYRSFLYLLFVVIRILYCFTPDQSSFDAYGVKLAANDILLVESLASDSSFFIRFSPYNYSLSCTIPYNNSNEYIYSVAVHSSATYNDPIRFVFIGINMDTDIPFVGSLTYNGITGPAFVDAVNSSVKAKFPCNGWNTDNYHIHQLQQFVNDDLEDTNNNDFFIVTISSTGEFAYGFTNSFLIIYDLDGNNISSQYGNVTWRDLSFLPRAVDVNKDLLFVIIGYIGDPNIKYNPCAYLINLVNSTIFNILDEWIYSPSSTSWQSSLTNFDAYIYSSKYDMSISFNNDGNEILIGIQIINSILIFNIDKINEKFNLTMSQMLTNGKSIGMGKSVAWLDLNRIIVLVNTYSLNYIWLSSQIFTYNITLYNNFSVLSIFPNIQQTLTSTFSPNLLSFVLTANGKEILLDSSGNYYILLPSSAGSYSDSSSGTYSSSSLCIAGTFTSKEDIFPCQLCPSGSTTNGLAGQSSCIECSNDSFCSLGSAFGDINLSSSILKSFNEIIAYPVSPQSVRFDNILMQNMFVIHDASSSRCLLLSPLFWAIIVIAFGLLIWIIRFILKSYINNPFGKKTQEQMKRFLKKTDLIGEGELVIGGIFSFAILVLVIFAYTFSNSYFHRYPIEEINENADFACDQTLTNAQFSSGLMSIGIPPDPTEEPIFNLLNSQMFTLNIDFINTVFNCTDILVTQIKDKSLPMNINSCNDTLSTTSLSLILPSHDINIQIQLSGIHTIGALRISLQGSSQDMTNETLNAIYTLSQLLFAQTLSMNDQMLTQQVSCSLEITKIINRTYPLEEEGETEFNAIWLPIISGSTYEMFIDENQYIYSTSTSTIISIIISETSYYTLNIQKPITDFSELIFTNLLFTIVCLEIFGLGFLIFKLIIIPFIKWIYNHSCSRRHRHRSSRRPSSIDEIYINDLSLPNISQTRM</sequence>
<evidence type="ECO:0000313" key="4">
    <source>
        <dbReference type="EMBL" id="CAF1450158.1"/>
    </source>
</evidence>
<proteinExistence type="predicted"/>
<comment type="caution">
    <text evidence="3">The sequence shown here is derived from an EMBL/GenBank/DDBJ whole genome shotgun (WGS) entry which is preliminary data.</text>
</comment>
<dbReference type="EMBL" id="CAJOBB010000006">
    <property type="protein sequence ID" value="CAF3505115.1"/>
    <property type="molecule type" value="Genomic_DNA"/>
</dbReference>
<evidence type="ECO:0000313" key="7">
    <source>
        <dbReference type="Proteomes" id="UP000663860"/>
    </source>
</evidence>
<accession>A0A814P3M9</accession>
<dbReference type="AlphaFoldDB" id="A0A814P3M9"/>
<dbReference type="EMBL" id="CAJNOE010000264">
    <property type="protein sequence ID" value="CAF1102043.1"/>
    <property type="molecule type" value="Genomic_DNA"/>
</dbReference>
<organism evidence="3 7">
    <name type="scientific">Adineta steineri</name>
    <dbReference type="NCBI Taxonomy" id="433720"/>
    <lineage>
        <taxon>Eukaryota</taxon>
        <taxon>Metazoa</taxon>
        <taxon>Spiralia</taxon>
        <taxon>Gnathifera</taxon>
        <taxon>Rotifera</taxon>
        <taxon>Eurotatoria</taxon>
        <taxon>Bdelloidea</taxon>
        <taxon>Adinetida</taxon>
        <taxon>Adinetidae</taxon>
        <taxon>Adineta</taxon>
    </lineage>
</organism>
<evidence type="ECO:0000313" key="3">
    <source>
        <dbReference type="EMBL" id="CAF1102043.1"/>
    </source>
</evidence>
<evidence type="ECO:0000313" key="6">
    <source>
        <dbReference type="EMBL" id="CAF3752207.1"/>
    </source>
</evidence>
<feature type="transmembrane region" description="Helical" evidence="1">
    <location>
        <begin position="859"/>
        <end position="888"/>
    </location>
</feature>
<gene>
    <name evidence="3" type="ORF">IZO911_LOCUS23099</name>
    <name evidence="4" type="ORF">JYZ213_LOCUS40641</name>
    <name evidence="5" type="ORF">KXQ929_LOCUS286</name>
    <name evidence="6" type="ORF">OXD698_LOCUS15520</name>
</gene>
<keyword evidence="1" id="KW-1133">Transmembrane helix</keyword>
<dbReference type="Proteomes" id="UP000663844">
    <property type="component" value="Unassembled WGS sequence"/>
</dbReference>
<keyword evidence="2" id="KW-0732">Signal</keyword>
<dbReference type="Proteomes" id="UP000663868">
    <property type="component" value="Unassembled WGS sequence"/>
</dbReference>
<dbReference type="EMBL" id="CAJOAZ010001026">
    <property type="protein sequence ID" value="CAF3752207.1"/>
    <property type="molecule type" value="Genomic_DNA"/>
</dbReference>
<feature type="signal peptide" evidence="2">
    <location>
        <begin position="1"/>
        <end position="21"/>
    </location>
</feature>